<dbReference type="AlphaFoldDB" id="A0AAV3TYM2"/>
<comment type="caution">
    <text evidence="3">The sequence shown here is derived from an EMBL/GenBank/DDBJ whole genome shotgun (WGS) entry which is preliminary data.</text>
</comment>
<proteinExistence type="predicted"/>
<dbReference type="EMBL" id="BAABLX010000003">
    <property type="protein sequence ID" value="GAA4931083.1"/>
    <property type="molecule type" value="Genomic_DNA"/>
</dbReference>
<keyword evidence="4" id="KW-1185">Reference proteome</keyword>
<feature type="region of interest" description="Disordered" evidence="1">
    <location>
        <begin position="36"/>
        <end position="64"/>
    </location>
</feature>
<feature type="compositionally biased region" description="Low complexity" evidence="1">
    <location>
        <begin position="43"/>
        <end position="58"/>
    </location>
</feature>
<dbReference type="RefSeq" id="WP_345416240.1">
    <property type="nucleotide sequence ID" value="NZ_AP031496.1"/>
</dbReference>
<evidence type="ECO:0000256" key="2">
    <source>
        <dbReference type="SAM" id="SignalP"/>
    </source>
</evidence>
<keyword evidence="2" id="KW-0732">Signal</keyword>
<protein>
    <recommendedName>
        <fullName evidence="5">MetA-pathway of phenol degradation</fullName>
    </recommendedName>
</protein>
<sequence>MKIKHLVISLNLSITTLVSSICVAQNGLEIFATSKSNTSTETADPADSAGAAGAGAASDSKETDNCAGFADKTRTVPSLGLSDDGDTQASVKVIYDSGYCGTDQAIEGSFIERYRSQIGLDFAGTSIQSDLDKAAQQLTLIGGDIDLFYDANYRLHKFSFTNKDAKDEQVPWGTLYFGFAAKYSVLTDASIAIPADDSDLTNNQSSGVELVEVDTEVVTPALGFIYKTEGGPTLSWYIKKHYVMGSDEGEFAQYIDNRSSTVFSAVFPFYGDKFFVGLERAKSFNGGNGLLTIKIGSNFSFLGN</sequence>
<evidence type="ECO:0000256" key="1">
    <source>
        <dbReference type="SAM" id="MobiDB-lite"/>
    </source>
</evidence>
<reference evidence="4" key="1">
    <citation type="journal article" date="2019" name="Int. J. Syst. Evol. Microbiol.">
        <title>The Global Catalogue of Microorganisms (GCM) 10K type strain sequencing project: providing services to taxonomists for standard genome sequencing and annotation.</title>
        <authorList>
            <consortium name="The Broad Institute Genomics Platform"/>
            <consortium name="The Broad Institute Genome Sequencing Center for Infectious Disease"/>
            <person name="Wu L."/>
            <person name="Ma J."/>
        </authorList>
    </citation>
    <scope>NUCLEOTIDE SEQUENCE [LARGE SCALE GENOMIC DNA]</scope>
    <source>
        <strain evidence="4">JCM 19134</strain>
    </source>
</reference>
<feature type="chain" id="PRO_5043752532" description="MetA-pathway of phenol degradation" evidence="2">
    <location>
        <begin position="25"/>
        <end position="304"/>
    </location>
</feature>
<feature type="signal peptide" evidence="2">
    <location>
        <begin position="1"/>
        <end position="24"/>
    </location>
</feature>
<name>A0AAV3TYM2_9ALTE</name>
<accession>A0AAV3TYM2</accession>
<evidence type="ECO:0008006" key="5">
    <source>
        <dbReference type="Google" id="ProtNLM"/>
    </source>
</evidence>
<evidence type="ECO:0000313" key="4">
    <source>
        <dbReference type="Proteomes" id="UP001409585"/>
    </source>
</evidence>
<evidence type="ECO:0000313" key="3">
    <source>
        <dbReference type="EMBL" id="GAA4931083.1"/>
    </source>
</evidence>
<gene>
    <name evidence="3" type="ORF">GCM10025791_03990</name>
</gene>
<organism evidence="3 4">
    <name type="scientific">Halioxenophilus aromaticivorans</name>
    <dbReference type="NCBI Taxonomy" id="1306992"/>
    <lineage>
        <taxon>Bacteria</taxon>
        <taxon>Pseudomonadati</taxon>
        <taxon>Pseudomonadota</taxon>
        <taxon>Gammaproteobacteria</taxon>
        <taxon>Alteromonadales</taxon>
        <taxon>Alteromonadaceae</taxon>
        <taxon>Halioxenophilus</taxon>
    </lineage>
</organism>
<dbReference type="Proteomes" id="UP001409585">
    <property type="component" value="Unassembled WGS sequence"/>
</dbReference>